<evidence type="ECO:0000256" key="2">
    <source>
        <dbReference type="PROSITE-ProRule" id="PRU00110"/>
    </source>
</evidence>
<name>A0A1N6M5X6_9VIBR</name>
<evidence type="ECO:0000313" key="7">
    <source>
        <dbReference type="Proteomes" id="UP000515264"/>
    </source>
</evidence>
<evidence type="ECO:0000313" key="6">
    <source>
        <dbReference type="Proteomes" id="UP000184774"/>
    </source>
</evidence>
<dbReference type="Pfam" id="PF01627">
    <property type="entry name" value="Hpt"/>
    <property type="match status" value="1"/>
</dbReference>
<keyword evidence="1" id="KW-0902">Two-component regulatory system</keyword>
<dbReference type="InterPro" id="IPR036641">
    <property type="entry name" value="HPT_dom_sf"/>
</dbReference>
<feature type="domain" description="HPt" evidence="3">
    <location>
        <begin position="17"/>
        <end position="117"/>
    </location>
</feature>
<dbReference type="Proteomes" id="UP000515264">
    <property type="component" value="Chromosome 1"/>
</dbReference>
<dbReference type="Gene3D" id="1.20.120.160">
    <property type="entry name" value="HPT domain"/>
    <property type="match status" value="1"/>
</dbReference>
<dbReference type="EMBL" id="FSSB01000016">
    <property type="protein sequence ID" value="SIO94851.1"/>
    <property type="molecule type" value="Genomic_DNA"/>
</dbReference>
<organism evidence="5 6">
    <name type="scientific">Vibrio spartinae</name>
    <dbReference type="NCBI Taxonomy" id="1918945"/>
    <lineage>
        <taxon>Bacteria</taxon>
        <taxon>Pseudomonadati</taxon>
        <taxon>Pseudomonadota</taxon>
        <taxon>Gammaproteobacteria</taxon>
        <taxon>Vibrionales</taxon>
        <taxon>Vibrionaceae</taxon>
        <taxon>Vibrio</taxon>
    </lineage>
</organism>
<evidence type="ECO:0000313" key="5">
    <source>
        <dbReference type="EMBL" id="SIO94851.1"/>
    </source>
</evidence>
<reference evidence="4" key="2">
    <citation type="submission" date="2019-11" db="EMBL/GenBank/DDBJ databases">
        <authorList>
            <person name="January G."/>
            <person name="Bunk B."/>
        </authorList>
    </citation>
    <scope>NUCLEOTIDE SEQUENCE</scope>
    <source>
        <strain evidence="4">3.6</strain>
    </source>
</reference>
<gene>
    <name evidence="5" type="ORF">VSP9026_02582</name>
    <name evidence="4" type="ORF">Vspart_02146</name>
</gene>
<evidence type="ECO:0000313" key="4">
    <source>
        <dbReference type="EMBL" id="QMV14871.1"/>
    </source>
</evidence>
<dbReference type="EMBL" id="CP046268">
    <property type="protein sequence ID" value="QMV14871.1"/>
    <property type="molecule type" value="Genomic_DNA"/>
</dbReference>
<keyword evidence="7" id="KW-1185">Reference proteome</keyword>
<dbReference type="SUPFAM" id="SSF47226">
    <property type="entry name" value="Histidine-containing phosphotransfer domain, HPT domain"/>
    <property type="match status" value="1"/>
</dbReference>
<reference evidence="5 6" key="1">
    <citation type="submission" date="2016-12" db="EMBL/GenBank/DDBJ databases">
        <authorList>
            <person name="Song W.-J."/>
            <person name="Kurnit D.M."/>
        </authorList>
    </citation>
    <scope>NUCLEOTIDE SEQUENCE [LARGE SCALE GENOMIC DNA]</scope>
    <source>
        <strain evidence="5 6">CECT 9026</strain>
    </source>
</reference>
<reference evidence="4 7" key="3">
    <citation type="journal article" date="2020" name="J. Nat. Prod.">
        <title>Genomics-Metabolomics Profiling Disclosed Marine Vibrio spartinae 3.6 as a Producer of a New Branched Side Chain Prodigiosin.</title>
        <authorList>
            <person name="Vitale G.A."/>
            <person name="Sciarretta M."/>
            <person name="Palma Esposito F."/>
            <person name="January G.G."/>
            <person name="Giaccio M."/>
            <person name="Bunk B."/>
            <person name="Sproer C."/>
            <person name="Bajerski F."/>
            <person name="Power D."/>
            <person name="Festa C."/>
            <person name="Monti M.C."/>
            <person name="D'Auria M.V."/>
            <person name="de Pascale D."/>
        </authorList>
    </citation>
    <scope>NUCLEOTIDE SEQUENCE [LARGE SCALE GENOMIC DNA]</scope>
    <source>
        <strain evidence="4 7">3.6</strain>
    </source>
</reference>
<dbReference type="GO" id="GO:0004672">
    <property type="term" value="F:protein kinase activity"/>
    <property type="evidence" value="ECO:0007669"/>
    <property type="project" value="UniProtKB-ARBA"/>
</dbReference>
<dbReference type="InterPro" id="IPR008207">
    <property type="entry name" value="Sig_transdc_His_kin_Hpt_dom"/>
</dbReference>
<dbReference type="AlphaFoldDB" id="A0A1N6M5X6"/>
<dbReference type="Proteomes" id="UP000184774">
    <property type="component" value="Unassembled WGS sequence"/>
</dbReference>
<keyword evidence="2" id="KW-0597">Phosphoprotein</keyword>
<dbReference type="GO" id="GO:0000160">
    <property type="term" value="P:phosphorelay signal transduction system"/>
    <property type="evidence" value="ECO:0007669"/>
    <property type="project" value="UniProtKB-KW"/>
</dbReference>
<evidence type="ECO:0000256" key="1">
    <source>
        <dbReference type="ARBA" id="ARBA00023012"/>
    </source>
</evidence>
<dbReference type="OrthoDB" id="5875090at2"/>
<dbReference type="RefSeq" id="WP_083602668.1">
    <property type="nucleotide sequence ID" value="NZ_AP024907.1"/>
</dbReference>
<protein>
    <submittedName>
        <fullName evidence="5">Hpt domain protein</fullName>
    </submittedName>
</protein>
<accession>A0A1N6M5X6</accession>
<evidence type="ECO:0000259" key="3">
    <source>
        <dbReference type="PROSITE" id="PS50894"/>
    </source>
</evidence>
<proteinExistence type="predicted"/>
<sequence length="117" mass="13514">MADLQYFQPTRVADMVGEENVSEMLSGYLTSLDESLSQLRSYWQEGDIQHVRMTSHRMKSSARFIGADELAEFLQQIETDSLNETDNICLQTTRLSVVEQWCHELTQEIHHYLDSVG</sequence>
<dbReference type="PROSITE" id="PS50894">
    <property type="entry name" value="HPT"/>
    <property type="match status" value="1"/>
</dbReference>
<feature type="modified residue" description="Phosphohistidine" evidence="2">
    <location>
        <position position="56"/>
    </location>
</feature>